<sequence length="111" mass="12512">MITDIQMQSLVQRVAHHATMAVLHGRMPKDQAIDDAILSTLERVEDEKTHQEHYLFSSTTGSLALDLNDMQRLEMDAGRAFLQEIQTEDRKDVIHGVLVVAVFAVVAVLTW</sequence>
<feature type="transmembrane region" description="Helical" evidence="1">
    <location>
        <begin position="93"/>
        <end position="110"/>
    </location>
</feature>
<proteinExistence type="predicted"/>
<keyword evidence="1" id="KW-0812">Transmembrane</keyword>
<accession>A0ABP8V1P9</accession>
<evidence type="ECO:0000256" key="1">
    <source>
        <dbReference type="SAM" id="Phobius"/>
    </source>
</evidence>
<protein>
    <recommendedName>
        <fullName evidence="4">DUF1640 domain-containing protein</fullName>
    </recommendedName>
</protein>
<name>A0ABP8V1P9_9GAMM</name>
<evidence type="ECO:0000313" key="2">
    <source>
        <dbReference type="EMBL" id="GAA4649343.1"/>
    </source>
</evidence>
<organism evidence="2 3">
    <name type="scientific">Kistimonas scapharcae</name>
    <dbReference type="NCBI Taxonomy" id="1036133"/>
    <lineage>
        <taxon>Bacteria</taxon>
        <taxon>Pseudomonadati</taxon>
        <taxon>Pseudomonadota</taxon>
        <taxon>Gammaproteobacteria</taxon>
        <taxon>Oceanospirillales</taxon>
        <taxon>Endozoicomonadaceae</taxon>
        <taxon>Kistimonas</taxon>
    </lineage>
</organism>
<reference evidence="3" key="1">
    <citation type="journal article" date="2019" name="Int. J. Syst. Evol. Microbiol.">
        <title>The Global Catalogue of Microorganisms (GCM) 10K type strain sequencing project: providing services to taxonomists for standard genome sequencing and annotation.</title>
        <authorList>
            <consortium name="The Broad Institute Genomics Platform"/>
            <consortium name="The Broad Institute Genome Sequencing Center for Infectious Disease"/>
            <person name="Wu L."/>
            <person name="Ma J."/>
        </authorList>
    </citation>
    <scope>NUCLEOTIDE SEQUENCE [LARGE SCALE GENOMIC DNA]</scope>
    <source>
        <strain evidence="3">JCM 17805</strain>
    </source>
</reference>
<keyword evidence="3" id="KW-1185">Reference proteome</keyword>
<dbReference type="RefSeq" id="WP_345195152.1">
    <property type="nucleotide sequence ID" value="NZ_BAABFL010000131.1"/>
</dbReference>
<keyword evidence="1" id="KW-0472">Membrane</keyword>
<comment type="caution">
    <text evidence="2">The sequence shown here is derived from an EMBL/GenBank/DDBJ whole genome shotgun (WGS) entry which is preliminary data.</text>
</comment>
<dbReference type="Proteomes" id="UP001500604">
    <property type="component" value="Unassembled WGS sequence"/>
</dbReference>
<gene>
    <name evidence="2" type="ORF">GCM10023116_16170</name>
</gene>
<dbReference type="EMBL" id="BAABFL010000131">
    <property type="protein sequence ID" value="GAA4649343.1"/>
    <property type="molecule type" value="Genomic_DNA"/>
</dbReference>
<keyword evidence="1" id="KW-1133">Transmembrane helix</keyword>
<evidence type="ECO:0000313" key="3">
    <source>
        <dbReference type="Proteomes" id="UP001500604"/>
    </source>
</evidence>
<evidence type="ECO:0008006" key="4">
    <source>
        <dbReference type="Google" id="ProtNLM"/>
    </source>
</evidence>